<keyword evidence="3" id="KW-0342">GTP-binding</keyword>
<evidence type="ECO:0000256" key="3">
    <source>
        <dbReference type="ARBA" id="ARBA00023134"/>
    </source>
</evidence>
<dbReference type="SUPFAM" id="SSF52540">
    <property type="entry name" value="P-loop containing nucleoside triphosphate hydrolases"/>
    <property type="match status" value="8"/>
</dbReference>
<dbReference type="InterPro" id="IPR027417">
    <property type="entry name" value="P-loop_NTPase"/>
</dbReference>
<accession>A0A9Q1EVU9</accession>
<dbReference type="InterPro" id="IPR006703">
    <property type="entry name" value="G_AIG1"/>
</dbReference>
<dbReference type="PANTHER" id="PTHR10903">
    <property type="entry name" value="GTPASE, IMAP FAMILY MEMBER-RELATED"/>
    <property type="match status" value="1"/>
</dbReference>
<feature type="coiled-coil region" evidence="4">
    <location>
        <begin position="679"/>
        <end position="706"/>
    </location>
</feature>
<feature type="domain" description="AIG1-type G" evidence="6">
    <location>
        <begin position="961"/>
        <end position="1160"/>
    </location>
</feature>
<feature type="compositionally biased region" description="Low complexity" evidence="5">
    <location>
        <begin position="1961"/>
        <end position="1976"/>
    </location>
</feature>
<dbReference type="EMBL" id="JAINUF010000012">
    <property type="protein sequence ID" value="KAJ8345932.1"/>
    <property type="molecule type" value="Genomic_DNA"/>
</dbReference>
<dbReference type="Proteomes" id="UP001152622">
    <property type="component" value="Chromosome 12"/>
</dbReference>
<sequence>MAAGGVTSPQGEEHRLSELRIVLLGGRASGKSSAGNTILGREEFESGIRTAQCVKRQGEVAGRQVTVVDTPGWWKNYSVNETVEHDKQEIVRSVSLCPPGPCALFLFINVRSAFSDTHRRSAVEHLELLTERVWRHTIVLFTRGDWLGDKTIEQHIETKGRDLQELIEKCGNRYHVLNNKNRADGTQVTELLEKIEEMMAGHGGSHYEIDRMLLQEVEEKRRAVEERVKLRMMKVQKQRKTLRALFEGEEHRLSELRIVLLGESKSGKSSAGNTILGREEFKSGIRTAQCVKRQGEVAGRQVTVVNTPGWWEISVNDTAELDKQEIVRSVSLCPPGPCALFLVIDVSSEFSDTDRRSAVEHLELLTERVWRHTIVLFTWGDWLGDTDIEQHIETKGRDLQELIEKCGNRYHVLNNENRADGTQVTELLEKIEEMMAGHGGSHYEIDRMLLQEVEEKRRAVEERVKQRMMKVQKQRKTLRAPFEGDEHRLSELRIVLLGRRRSGKSSAGNTILGRKEFKSGIRTAQCVKRQGEVAGRQVTVVDTPGWFCTSVNDTAELDKQEIVHSVSLCPPGPCALFLFINVRSAFSDTDRRSAVEHLELLTERVWRHTIVLFTWGDWLGDTDIEQHIETKGRDLQELIEKCGNRYHVLNNENRADGTQVTELLEKIEEMMAGHGGSHYEIDRMLLQEVEEKRKAVEERVKQRMMKVQKQRKTLRALFEGEEHRLSELRIVLLGESKCGKSSAGNTILGREEFKSGIRTAQCVKRQGEVAGRQVTVVDTPGWCEISVNDTAELDKQEIVRSVSLCPPGPCALFLVIDVSSEFSDTDRRSAVEHLELLTERVWRHTIVLFTWGDWLGDTDIEQHIETKGRDLQELIEKCGNRYHVLNNENRADGTQVTELLEKIEEMMAGHGGSHYEIDRMLLQEVEEKRRAVEERVKQRMMKVQKQRKTLRAPFEGDEHRLSELRIVLLGRRRSGKSSAGNTILGRKEFKSGIRTAQCVKRQGEVAGRQVTVVDTPGWFCTSVNDTAELDKQEIVHSVSLCPPGPCALFLFINVRSAFSDTDRRSAVEHLELLTERVWRHTIVLFTWGDWLGDTDIEQHIETKGRDLQELIEKCGNRYHVLNNENRADGTQVTELLEKIEEMMAGHGGSHYEIDRMLLQEVEEKRKAVEERVKQRMMKVQKQRKTLRALFEGEEHRLSELRIVLLGESKSGKSSAGNTILGREEFKSGIRTAQCVKRQGEVAGRQVTVVDTPGWCEISVNDTAELDKQEIVRSVSLCPPGPCALFLVIDVSSEFSDTDRRSAVEHLELLSERVWRHTIVLFTWGDWLGDTDIEQHIETKGRDLQELIEKCGNRYHVLNNENRADGTQVTELLEKIEEMMAGHGGSHYEIDRMLLQEVEEKRRAVEERVKQRMMKVQKQRKTLRAPFEGNEHRLSELRIVLLGRRRSGKSSAGNTILGRKEFKSGIRTAQCVKRQGEVAGRQVTVVDTPGWFCTSVNDTAELDKQEIVHSVSLCPPGPCALFLFINVRSAFSDTDRRSAVEHLELLTERVWRHTIVLFTWGDWLGDTDIEQHIETKGRDLQELIEKCGNRYHVLNNENRADGTQVTELLEKIEEMMAGHGGSHYEIDRMLLQEVEEKRKAVEERVKQRMMKVQKQRKTLRALFEGEEHRLSELRIVLLGESESGKSSAGNTILGREEFKSGIRTAQCVKRQGEVAGRQVTVVDTPGWCEISVNDTAELDKQEIVRSVSLCPPGPCALFLVIDVSAEFSDTDRRSAVEHLELLSERVWRHTIVLFTWGDWLGDTDIEQHIETKGRDLQELIEKCGNRYHVLNNENRADGTQVTELLEKIEEMGARNWGVPFTIEERDGEGLLLERKQMSFEEEWSRREEELIERMSKVVVDSETEVSALSFRKRRKSWDFRPPSLSGGTPAPSEAGSSVWDYESAHKLSSKKVSRWLKRSKPESSSSSGYGTRSSVVSEAEMSDVTLEQVSVGDTPP</sequence>
<comment type="caution">
    <text evidence="7">The sequence shown here is derived from an EMBL/GenBank/DDBJ whole genome shotgun (WGS) entry which is preliminary data.</text>
</comment>
<feature type="domain" description="AIG1-type G" evidence="6">
    <location>
        <begin position="1197"/>
        <end position="1396"/>
    </location>
</feature>
<feature type="compositionally biased region" description="Basic residues" evidence="5">
    <location>
        <begin position="1947"/>
        <end position="1957"/>
    </location>
</feature>
<dbReference type="InterPro" id="IPR045058">
    <property type="entry name" value="GIMA/IAN/Toc"/>
</dbReference>
<dbReference type="PANTHER" id="PTHR10903:SF179">
    <property type="entry name" value="GTPASE IMAP FAMILY MEMBER 8"/>
    <property type="match status" value="1"/>
</dbReference>
<dbReference type="PROSITE" id="PS51720">
    <property type="entry name" value="G_AIG1"/>
    <property type="match status" value="8"/>
</dbReference>
<feature type="domain" description="AIG1-type G" evidence="6">
    <location>
        <begin position="1433"/>
        <end position="1632"/>
    </location>
</feature>
<reference evidence="7" key="1">
    <citation type="journal article" date="2023" name="Science">
        <title>Genome structures resolve the early diversification of teleost fishes.</title>
        <authorList>
            <person name="Parey E."/>
            <person name="Louis A."/>
            <person name="Montfort J."/>
            <person name="Bouchez O."/>
            <person name="Roques C."/>
            <person name="Iampietro C."/>
            <person name="Lluch J."/>
            <person name="Castinel A."/>
            <person name="Donnadieu C."/>
            <person name="Desvignes T."/>
            <person name="Floi Bucao C."/>
            <person name="Jouanno E."/>
            <person name="Wen M."/>
            <person name="Mejri S."/>
            <person name="Dirks R."/>
            <person name="Jansen H."/>
            <person name="Henkel C."/>
            <person name="Chen W.J."/>
            <person name="Zahm M."/>
            <person name="Cabau C."/>
            <person name="Klopp C."/>
            <person name="Thompson A.W."/>
            <person name="Robinson-Rechavi M."/>
            <person name="Braasch I."/>
            <person name="Lecointre G."/>
            <person name="Bobe J."/>
            <person name="Postlethwait J.H."/>
            <person name="Berthelot C."/>
            <person name="Roest Crollius H."/>
            <person name="Guiguen Y."/>
        </authorList>
    </citation>
    <scope>NUCLEOTIDE SEQUENCE</scope>
    <source>
        <strain evidence="7">WJC10195</strain>
    </source>
</reference>
<evidence type="ECO:0000259" key="6">
    <source>
        <dbReference type="PROSITE" id="PS51720"/>
    </source>
</evidence>
<feature type="domain" description="AIG1-type G" evidence="6">
    <location>
        <begin position="725"/>
        <end position="924"/>
    </location>
</feature>
<keyword evidence="2" id="KW-0547">Nucleotide-binding</keyword>
<feature type="coiled-coil region" evidence="4">
    <location>
        <begin position="1151"/>
        <end position="1178"/>
    </location>
</feature>
<protein>
    <recommendedName>
        <fullName evidence="6">AIG1-type G domain-containing protein</fullName>
    </recommendedName>
</protein>
<evidence type="ECO:0000256" key="1">
    <source>
        <dbReference type="ARBA" id="ARBA00008535"/>
    </source>
</evidence>
<feature type="coiled-coil region" evidence="4">
    <location>
        <begin position="1623"/>
        <end position="1650"/>
    </location>
</feature>
<name>A0A9Q1EVU9_SYNKA</name>
<comment type="similarity">
    <text evidence="1">Belongs to the TRAFAC class TrmE-Era-EngA-EngB-Septin-like GTPase superfamily. AIG1/Toc34/Toc159-like paraseptin GTPase family. IAN subfamily.</text>
</comment>
<feature type="domain" description="AIG1-type G" evidence="6">
    <location>
        <begin position="253"/>
        <end position="452"/>
    </location>
</feature>
<evidence type="ECO:0000256" key="4">
    <source>
        <dbReference type="SAM" id="Coils"/>
    </source>
</evidence>
<dbReference type="Gene3D" id="3.40.50.300">
    <property type="entry name" value="P-loop containing nucleotide triphosphate hydrolases"/>
    <property type="match status" value="8"/>
</dbReference>
<evidence type="ECO:0000256" key="5">
    <source>
        <dbReference type="SAM" id="MobiDB-lite"/>
    </source>
</evidence>
<organism evidence="7 8">
    <name type="scientific">Synaphobranchus kaupii</name>
    <name type="common">Kaup's arrowtooth eel</name>
    <dbReference type="NCBI Taxonomy" id="118154"/>
    <lineage>
        <taxon>Eukaryota</taxon>
        <taxon>Metazoa</taxon>
        <taxon>Chordata</taxon>
        <taxon>Craniata</taxon>
        <taxon>Vertebrata</taxon>
        <taxon>Euteleostomi</taxon>
        <taxon>Actinopterygii</taxon>
        <taxon>Neopterygii</taxon>
        <taxon>Teleostei</taxon>
        <taxon>Anguilliformes</taxon>
        <taxon>Synaphobranchidae</taxon>
        <taxon>Synaphobranchus</taxon>
    </lineage>
</organism>
<feature type="region of interest" description="Disordered" evidence="5">
    <location>
        <begin position="1947"/>
        <end position="1995"/>
    </location>
</feature>
<evidence type="ECO:0000313" key="8">
    <source>
        <dbReference type="Proteomes" id="UP001152622"/>
    </source>
</evidence>
<dbReference type="Pfam" id="PF04548">
    <property type="entry name" value="AIG1"/>
    <property type="match status" value="8"/>
</dbReference>
<keyword evidence="4" id="KW-0175">Coiled coil</keyword>
<proteinExistence type="inferred from homology"/>
<feature type="domain" description="AIG1-type G" evidence="6">
    <location>
        <begin position="16"/>
        <end position="216"/>
    </location>
</feature>
<evidence type="ECO:0000256" key="2">
    <source>
        <dbReference type="ARBA" id="ARBA00022741"/>
    </source>
</evidence>
<dbReference type="OrthoDB" id="9982588at2759"/>
<dbReference type="CDD" id="cd01852">
    <property type="entry name" value="AIG1"/>
    <property type="match status" value="8"/>
</dbReference>
<dbReference type="FunFam" id="3.40.50.300:FF:001756">
    <property type="entry name" value="Si:dkey-185m8.2"/>
    <property type="match status" value="8"/>
</dbReference>
<evidence type="ECO:0000313" key="7">
    <source>
        <dbReference type="EMBL" id="KAJ8345932.1"/>
    </source>
</evidence>
<feature type="region of interest" description="Disordered" evidence="5">
    <location>
        <begin position="1918"/>
        <end position="1937"/>
    </location>
</feature>
<feature type="domain" description="AIG1-type G" evidence="6">
    <location>
        <begin position="1669"/>
        <end position="1868"/>
    </location>
</feature>
<gene>
    <name evidence="7" type="ORF">SKAU_G00301250</name>
</gene>
<keyword evidence="8" id="KW-1185">Reference proteome</keyword>
<feature type="domain" description="AIG1-type G" evidence="6">
    <location>
        <begin position="489"/>
        <end position="688"/>
    </location>
</feature>
<dbReference type="GO" id="GO:0005525">
    <property type="term" value="F:GTP binding"/>
    <property type="evidence" value="ECO:0007669"/>
    <property type="project" value="UniProtKB-KW"/>
</dbReference>